<dbReference type="SUPFAM" id="SSF52980">
    <property type="entry name" value="Restriction endonuclease-like"/>
    <property type="match status" value="1"/>
</dbReference>
<dbReference type="InterPro" id="IPR011604">
    <property type="entry name" value="PDDEXK-like_dom_sf"/>
</dbReference>
<evidence type="ECO:0000313" key="3">
    <source>
        <dbReference type="Proteomes" id="UP000199392"/>
    </source>
</evidence>
<dbReference type="Pfam" id="PF12705">
    <property type="entry name" value="PDDEXK_1"/>
    <property type="match status" value="1"/>
</dbReference>
<accession>A0A1I6U372</accession>
<dbReference type="EMBL" id="FOZW01000007">
    <property type="protein sequence ID" value="SFS95824.1"/>
    <property type="molecule type" value="Genomic_DNA"/>
</dbReference>
<gene>
    <name evidence="2" type="ORF">SAMN04488050_107109</name>
</gene>
<dbReference type="InterPro" id="IPR011335">
    <property type="entry name" value="Restrct_endonuc-II-like"/>
</dbReference>
<dbReference type="SUPFAM" id="SSF52540">
    <property type="entry name" value="P-loop containing nucleoside triphosphate hydrolases"/>
    <property type="match status" value="1"/>
</dbReference>
<dbReference type="InterPro" id="IPR027417">
    <property type="entry name" value="P-loop_NTPase"/>
</dbReference>
<dbReference type="AlphaFoldDB" id="A0A1I6U372"/>
<reference evidence="3" key="1">
    <citation type="submission" date="2016-10" db="EMBL/GenBank/DDBJ databases">
        <authorList>
            <person name="Varghese N."/>
            <person name="Submissions S."/>
        </authorList>
    </citation>
    <scope>NUCLEOTIDE SEQUENCE [LARGE SCALE GENOMIC DNA]</scope>
    <source>
        <strain evidence="3">DSM 26894</strain>
    </source>
</reference>
<dbReference type="STRING" id="311180.SAMN04488050_107109"/>
<keyword evidence="3" id="KW-1185">Reference proteome</keyword>
<name>A0A1I6U372_9RHOB</name>
<feature type="domain" description="PD-(D/E)XK endonuclease-like" evidence="1">
    <location>
        <begin position="711"/>
        <end position="918"/>
    </location>
</feature>
<dbReference type="Gene3D" id="3.90.320.10">
    <property type="match status" value="1"/>
</dbReference>
<evidence type="ECO:0000259" key="1">
    <source>
        <dbReference type="Pfam" id="PF12705"/>
    </source>
</evidence>
<protein>
    <submittedName>
        <fullName evidence="2">Double-strand break repair protein AddB</fullName>
    </submittedName>
</protein>
<sequence length="981" mass="108560">MSDPAMFEPSGTPRVYGLAPGVDFPAALVAGLRARMAGRPPEEMAKVELIVNTSRMKRRVLTIFDQGPATLLPRIRLLTDMADPAALRDLPAPVPPLRRRLELTGLVSKLLDAQPDLAPRAALFDLADSLATLMDEMQDEGVSPDEIAALDVSDESGHWQRALSFLSIVQRFFEQGEEAPDRNAFQRYALDEKLKSWEVAPPTHPIIVAGSTGSRGGAYKLMCAVSRLPQGAVVLPGFDFDTPGPVWGGLSDALSAEDHPQFRFAKLLFDLALDPVGVPHWHEQAPPSAARNRLVSLALRPAPVTDQWRSEGVHLPELTGATEKLTLVEANSKREEAMAIALRLRQAAEDGTTAALITPDRMLTRQVTAALDRWDIVPDDSAGIPLQLTPPGRFLRQVAALFQRELTAESLLSLLKHPLTHSGSERNNHLRATRELELHIRKKSWPFPQAELIEAWGAAAGFPDWANWVAETFCQPPLHGTRALSDWLMIHVERAEAIAAGPEMGESELWKEGAGRKARQVVAELEGEASHGTDLDARDYADLFGAILAKGEVRDRDAPHPHILIWGTLEARVMGAELLILGGLNEGSWPEIPGADPWLNRRMRHKAGLRLPERNIGLAAHDFQQAVAAEEVWLTRALKSDDAETVPARWVNRLMNLMNGLPAKQGPEALKAMQARGRHWLALARQVESPIKTPSAARPSPVPPVAARPRQLSVTEIKTLIRDPYAIYAKRVLRLRPLNPLQRAPDALLRGILIHQVFEEFVRETVSDPGLLTPEALRAKAAEVIGDPEVLPFPVTRHVWQSRIARIAEWFTRTETARQQIARPVHFETSGSSDIASLGFTLKGTADRIDIDEKGNAHLYDYKTGAAPTAKQQKNFDKQLLLEAAMVERGAFPNLQPRHASRAVFVSVSTNPNEVEAPLDEVPPAKVWSQFETLMTRWFEPDRGYTARAAMLSENDFSDYDHLSRFGEWDVIDAAEREMLE</sequence>
<dbReference type="InterPro" id="IPR038726">
    <property type="entry name" value="PDDEXK_AddAB-type"/>
</dbReference>
<organism evidence="2 3">
    <name type="scientific">Alloyangia pacifica</name>
    <dbReference type="NCBI Taxonomy" id="311180"/>
    <lineage>
        <taxon>Bacteria</taxon>
        <taxon>Pseudomonadati</taxon>
        <taxon>Pseudomonadota</taxon>
        <taxon>Alphaproteobacteria</taxon>
        <taxon>Rhodobacterales</taxon>
        <taxon>Roseobacteraceae</taxon>
        <taxon>Alloyangia</taxon>
    </lineage>
</organism>
<dbReference type="Proteomes" id="UP000199392">
    <property type="component" value="Unassembled WGS sequence"/>
</dbReference>
<proteinExistence type="predicted"/>
<dbReference type="NCBIfam" id="TIGR02786">
    <property type="entry name" value="addB_alphas"/>
    <property type="match status" value="1"/>
</dbReference>
<evidence type="ECO:0000313" key="2">
    <source>
        <dbReference type="EMBL" id="SFS95824.1"/>
    </source>
</evidence>
<dbReference type="InterPro" id="IPR014153">
    <property type="entry name" value="Ds_break_AddB"/>
</dbReference>